<evidence type="ECO:0000256" key="1">
    <source>
        <dbReference type="SAM" id="Coils"/>
    </source>
</evidence>
<feature type="coiled-coil region" evidence="1">
    <location>
        <begin position="44"/>
        <end position="71"/>
    </location>
</feature>
<keyword evidence="1" id="KW-0175">Coiled coil</keyword>
<evidence type="ECO:0000313" key="2">
    <source>
        <dbReference type="EMBL" id="AFS51916.1"/>
    </source>
</evidence>
<protein>
    <submittedName>
        <fullName evidence="2">DekiORF38</fullName>
    </submittedName>
</protein>
<accession>V9LSM6</accession>
<name>V9LSM6_9ABAC</name>
<proteinExistence type="predicted"/>
<reference evidence="2" key="1">
    <citation type="submission" date="2012-06" db="EMBL/GenBank/DDBJ databases">
        <title>Genomic sequencing and analysis of the Dendrolimus kikuchii nucleopolyhedrovirus.</title>
        <authorList>
            <person name="Yang M.M."/>
        </authorList>
    </citation>
    <scope>NUCLEOTIDE SEQUENCE</scope>
    <source>
        <strain evidence="2">YN</strain>
    </source>
</reference>
<gene>
    <name evidence="2" type="primary">dk-bro-6</name>
</gene>
<sequence>MSCCSDKERSPAPPEPSRVEKLIKSIENQLCVKDEQLRKSNALLEKYTVLLEQKSQRIEQLLDRMVELSERAVQYPAKKHQMPMLVVAREINSIRAITGQRIHVAKKRRDLASDADVIIDAVRPNPQVDFNNIVNEVETVFGDRVRARNKRNMVFETEDDAIEVATMCKSLLVVPPSPPPVKRGKLCNDVKPQ</sequence>
<organism evidence="2">
    <name type="scientific">Dendrolimus kikuchii nucleopolyhedrovirus</name>
    <dbReference type="NCBI Taxonomy" id="1219875"/>
    <lineage>
        <taxon>Viruses</taxon>
        <taxon>Viruses incertae sedis</taxon>
        <taxon>Naldaviricetes</taxon>
        <taxon>Lefavirales</taxon>
        <taxon>Baculoviridae</taxon>
        <taxon>Alphabaculovirus</taxon>
    </lineage>
</organism>
<dbReference type="EMBL" id="JX193905">
    <property type="protein sequence ID" value="AFS51916.1"/>
    <property type="molecule type" value="Genomic_DNA"/>
</dbReference>